<dbReference type="GO" id="GO:0004181">
    <property type="term" value="F:metallocarboxypeptidase activity"/>
    <property type="evidence" value="ECO:0007669"/>
    <property type="project" value="UniProtKB-UniRule"/>
</dbReference>
<dbReference type="GO" id="GO:0008270">
    <property type="term" value="F:zinc ion binding"/>
    <property type="evidence" value="ECO:0007669"/>
    <property type="project" value="UniProtKB-ARBA"/>
</dbReference>
<proteinExistence type="inferred from homology"/>
<evidence type="ECO:0000256" key="3">
    <source>
        <dbReference type="ARBA" id="ARBA00022723"/>
    </source>
</evidence>
<evidence type="ECO:0000256" key="8">
    <source>
        <dbReference type="PIRNR" id="PIRNR006615"/>
    </source>
</evidence>
<protein>
    <recommendedName>
        <fullName evidence="8">Metal-dependent carboxypeptidase</fullName>
        <ecNumber evidence="8">3.4.17.19</ecNumber>
    </recommendedName>
</protein>
<evidence type="ECO:0000256" key="10">
    <source>
        <dbReference type="PIRSR" id="PIRSR006615-2"/>
    </source>
</evidence>
<keyword evidence="1 8" id="KW-0121">Carboxypeptidase</keyword>
<dbReference type="PROSITE" id="PS52034">
    <property type="entry name" value="PEPTIDASE_M32"/>
    <property type="match status" value="1"/>
</dbReference>
<dbReference type="PANTHER" id="PTHR34217">
    <property type="entry name" value="METAL-DEPENDENT CARBOXYPEPTIDASE"/>
    <property type="match status" value="1"/>
</dbReference>
<dbReference type="SUPFAM" id="SSF55486">
    <property type="entry name" value="Metalloproteases ('zincins'), catalytic domain"/>
    <property type="match status" value="1"/>
</dbReference>
<dbReference type="EC" id="3.4.17.19" evidence="8"/>
<dbReference type="FunFam" id="1.10.1370.30:FF:000003">
    <property type="entry name" value="Thermostable carboxypeptidase 1"/>
    <property type="match status" value="1"/>
</dbReference>
<dbReference type="PANTHER" id="PTHR34217:SF1">
    <property type="entry name" value="CARBOXYPEPTIDASE 1"/>
    <property type="match status" value="1"/>
</dbReference>
<feature type="binding site" evidence="9">
    <location>
        <position position="294"/>
    </location>
    <ligand>
        <name>Zn(2+)</name>
        <dbReference type="ChEBI" id="CHEBI:29105"/>
        <note>catalytic</note>
    </ligand>
</feature>
<organism evidence="11 12">
    <name type="scientific">Halobacillus litoralis</name>
    <dbReference type="NCBI Taxonomy" id="45668"/>
    <lineage>
        <taxon>Bacteria</taxon>
        <taxon>Bacillati</taxon>
        <taxon>Bacillota</taxon>
        <taxon>Bacilli</taxon>
        <taxon>Bacillales</taxon>
        <taxon>Bacillaceae</taxon>
        <taxon>Halobacillus</taxon>
    </lineage>
</organism>
<keyword evidence="9" id="KW-0862">Zinc</keyword>
<dbReference type="InterPro" id="IPR001333">
    <property type="entry name" value="Peptidase_M32_Taq"/>
</dbReference>
<feature type="active site" description="Proton donor/acceptor" evidence="10">
    <location>
        <position position="265"/>
    </location>
</feature>
<evidence type="ECO:0000256" key="4">
    <source>
        <dbReference type="ARBA" id="ARBA00022801"/>
    </source>
</evidence>
<keyword evidence="4 8" id="KW-0378">Hydrolase</keyword>
<dbReference type="EMBL" id="WMET01000001">
    <property type="protein sequence ID" value="MYL19378.1"/>
    <property type="molecule type" value="Genomic_DNA"/>
</dbReference>
<comment type="similarity">
    <text evidence="7 8">Belongs to the peptidase M32 family.</text>
</comment>
<dbReference type="PRINTS" id="PR00998">
    <property type="entry name" value="CRBOXYPTASET"/>
</dbReference>
<sequence>MAVSSHAETKFSALLKEQASYEEAIGLMAWDMRTKAPKKGVDGRSEVLGVLSAKVHEIQTSEEIKTLIDELKGRASSSKMERAVEEAEEAYLRTVKIPAEEYREYVTLQSQAESIWAEAKDNNDFALFQPYLEKLVDYKRRFAEYWGYEDHKYDALLHSYEPGMTVRILDEVFPKVRKALTGLLSDIQASDNKPDPEVLEGHFPKDKQAAFSEEMLRRMGYDFDAGRLDETIHPFAIGLNQNDVRVTTKYDEQDFRTAVFGTIHEGGHALYEQNISKDLAFTPLADGTSMGIHESQSLFWENFIARSESFWKNHYSLFQTYAPDSFKDLPFHDFYKAVNEVKPSFIRIEADELTYCLHIMVRYELEKALIGGEIEVRDLPKLWNEKMEEYLGITPSSDSEGVLQDIHWSGGDFGYFPSYALGYMYAAQINAAMRKEIDVDACMENGDFEQIRKWLTANIHKYGKLKKPLEIIQDVTGEGLNPDHLITYVTEKYQNIYQLSR</sequence>
<dbReference type="PIRSF" id="PIRSF006615">
    <property type="entry name" value="Zn_crbxpep_Taq"/>
    <property type="match status" value="1"/>
</dbReference>
<accession>A0A845DQ89</accession>
<dbReference type="AlphaFoldDB" id="A0A845DQ89"/>
<comment type="caution">
    <text evidence="11">The sequence shown here is derived from an EMBL/GenBank/DDBJ whole genome shotgun (WGS) entry which is preliminary data.</text>
</comment>
<keyword evidence="3 8" id="KW-0479">Metal-binding</keyword>
<dbReference type="Proteomes" id="UP000460949">
    <property type="component" value="Unassembled WGS sequence"/>
</dbReference>
<keyword evidence="2 8" id="KW-0645">Protease</keyword>
<evidence type="ECO:0000256" key="9">
    <source>
        <dbReference type="PIRSR" id="PIRSR006615-1"/>
    </source>
</evidence>
<evidence type="ECO:0000313" key="12">
    <source>
        <dbReference type="Proteomes" id="UP000460949"/>
    </source>
</evidence>
<feature type="binding site" evidence="9">
    <location>
        <position position="268"/>
    </location>
    <ligand>
        <name>Zn(2+)</name>
        <dbReference type="ChEBI" id="CHEBI:29105"/>
        <note>catalytic</note>
    </ligand>
</feature>
<feature type="binding site" evidence="9">
    <location>
        <position position="264"/>
    </location>
    <ligand>
        <name>Zn(2+)</name>
        <dbReference type="ChEBI" id="CHEBI:29105"/>
        <note>catalytic</note>
    </ligand>
</feature>
<evidence type="ECO:0000256" key="5">
    <source>
        <dbReference type="ARBA" id="ARBA00023049"/>
    </source>
</evidence>
<dbReference type="Pfam" id="PF02074">
    <property type="entry name" value="Peptidase_M32"/>
    <property type="match status" value="1"/>
</dbReference>
<comment type="cofactor">
    <cofactor evidence="9">
        <name>Zn(2+)</name>
        <dbReference type="ChEBI" id="CHEBI:29105"/>
    </cofactor>
    <text evidence="9">Binds 1 zinc ion per subunit.</text>
</comment>
<evidence type="ECO:0000256" key="6">
    <source>
        <dbReference type="ARBA" id="ARBA00052755"/>
    </source>
</evidence>
<comment type="function">
    <text evidence="8">Broad specificity carboxypetidase that releases amino acids sequentially from the C-terminus, including neutral, aromatic, polar and basic residues.</text>
</comment>
<comment type="catalytic activity">
    <reaction evidence="6 8">
        <text>Release of a C-terminal amino acid with broad specificity, except for -Pro.</text>
        <dbReference type="EC" id="3.4.17.19"/>
    </reaction>
</comment>
<dbReference type="CDD" id="cd06460">
    <property type="entry name" value="M32_Taq"/>
    <property type="match status" value="1"/>
</dbReference>
<name>A0A845DQ89_9BACI</name>
<evidence type="ECO:0000256" key="1">
    <source>
        <dbReference type="ARBA" id="ARBA00022645"/>
    </source>
</evidence>
<dbReference type="GO" id="GO:0006508">
    <property type="term" value="P:proteolysis"/>
    <property type="evidence" value="ECO:0007669"/>
    <property type="project" value="UniProtKB-UniRule"/>
</dbReference>
<keyword evidence="5 8" id="KW-0482">Metalloprotease</keyword>
<evidence type="ECO:0000256" key="2">
    <source>
        <dbReference type="ARBA" id="ARBA00022670"/>
    </source>
</evidence>
<gene>
    <name evidence="11" type="ORF">GLW04_05705</name>
</gene>
<reference evidence="11 12" key="1">
    <citation type="submission" date="2019-11" db="EMBL/GenBank/DDBJ databases">
        <title>Genome sequences of 17 halophilic strains isolated from different environments.</title>
        <authorList>
            <person name="Furrow R.E."/>
        </authorList>
    </citation>
    <scope>NUCLEOTIDE SEQUENCE [LARGE SCALE GENOMIC DNA]</scope>
    <source>
        <strain evidence="11 12">22511_23_Filter</strain>
    </source>
</reference>
<evidence type="ECO:0000256" key="7">
    <source>
        <dbReference type="ARBA" id="ARBA00061580"/>
    </source>
</evidence>
<evidence type="ECO:0000313" key="11">
    <source>
        <dbReference type="EMBL" id="MYL19378.1"/>
    </source>
</evidence>
<dbReference type="Gene3D" id="1.10.1370.30">
    <property type="match status" value="1"/>
</dbReference>